<keyword evidence="2" id="KW-0521">NADP</keyword>
<dbReference type="GO" id="GO:0005634">
    <property type="term" value="C:nucleus"/>
    <property type="evidence" value="ECO:0007669"/>
    <property type="project" value="TreeGrafter"/>
</dbReference>
<dbReference type="PANTHER" id="PTHR42748">
    <property type="entry name" value="NITROGEN METABOLITE REPRESSION PROTEIN NMRA FAMILY MEMBER"/>
    <property type="match status" value="1"/>
</dbReference>
<name>A0A086T139_HAPC1</name>
<proteinExistence type="inferred from homology"/>
<dbReference type="InterPro" id="IPR036291">
    <property type="entry name" value="NAD(P)-bd_dom_sf"/>
</dbReference>
<accession>A0A086T139</accession>
<comment type="caution">
    <text evidence="4">The sequence shown here is derived from an EMBL/GenBank/DDBJ whole genome shotgun (WGS) entry which is preliminary data.</text>
</comment>
<dbReference type="STRING" id="857340.A0A086T139"/>
<protein>
    <submittedName>
        <fullName evidence="4">NmrA-like family domain-containing protein-like protein</fullName>
    </submittedName>
</protein>
<dbReference type="HOGENOM" id="CLU_007383_8_6_1"/>
<dbReference type="InterPro" id="IPR008030">
    <property type="entry name" value="NmrA-like"/>
</dbReference>
<dbReference type="EMBL" id="JPKY01000078">
    <property type="protein sequence ID" value="KFH43071.1"/>
    <property type="molecule type" value="Genomic_DNA"/>
</dbReference>
<dbReference type="PANTHER" id="PTHR42748:SF29">
    <property type="entry name" value="NMRA-LIKE DOMAIN-CONTAINING PROTEIN"/>
    <property type="match status" value="1"/>
</dbReference>
<gene>
    <name evidence="4" type="ORF">ACRE_061660</name>
</gene>
<dbReference type="Gene3D" id="3.90.25.10">
    <property type="entry name" value="UDP-galactose 4-epimerase, domain 1"/>
    <property type="match status" value="1"/>
</dbReference>
<dbReference type="Pfam" id="PF05368">
    <property type="entry name" value="NmrA"/>
    <property type="match status" value="1"/>
</dbReference>
<dbReference type="Gene3D" id="3.40.50.720">
    <property type="entry name" value="NAD(P)-binding Rossmann-like Domain"/>
    <property type="match status" value="1"/>
</dbReference>
<dbReference type="OrthoDB" id="300709at2759"/>
<evidence type="ECO:0000313" key="5">
    <source>
        <dbReference type="Proteomes" id="UP000029964"/>
    </source>
</evidence>
<sequence length="329" mass="35669">MSPSNTIAIVGATGNQGRSLAHAFLSLPDWHVRGLTRNPDSASAKALAAKGAELVQANLEDPESLSRAFAGATTIFVNTDFWAPYGAAMASGETRERATQIGFETELLHAKNAADAAAKIPTLRLFIYSALGPMKTASGGKYSHSGHWDSKAAAADYIEKQIPELARKASFVYPGAYHTNPLLYPHRSGDEWVHTMPGPITTTFPVIDTEVTFGLLTRSLILHEGPGVKLLACDCHVTIEQAIAAFKKFTGKSVRFQGVTMQQMVEITKLPLEVLEAAAYLSEYDFMDGVEGKVIRPADLKNKVETKTFDQILEQRGLDEVLQVQPPAL</sequence>
<dbReference type="InterPro" id="IPR051164">
    <property type="entry name" value="NmrA-like_oxidored"/>
</dbReference>
<dbReference type="AlphaFoldDB" id="A0A086T139"/>
<dbReference type="SUPFAM" id="SSF51735">
    <property type="entry name" value="NAD(P)-binding Rossmann-fold domains"/>
    <property type="match status" value="1"/>
</dbReference>
<feature type="domain" description="NmrA-like" evidence="3">
    <location>
        <begin position="4"/>
        <end position="279"/>
    </location>
</feature>
<keyword evidence="5" id="KW-1185">Reference proteome</keyword>
<evidence type="ECO:0000256" key="1">
    <source>
        <dbReference type="ARBA" id="ARBA00006328"/>
    </source>
</evidence>
<organism evidence="4 5">
    <name type="scientific">Hapsidospora chrysogenum (strain ATCC 11550 / CBS 779.69 / DSM 880 / IAM 14645 / JCM 23072 / IMI 49137)</name>
    <name type="common">Acremonium chrysogenum</name>
    <dbReference type="NCBI Taxonomy" id="857340"/>
    <lineage>
        <taxon>Eukaryota</taxon>
        <taxon>Fungi</taxon>
        <taxon>Dikarya</taxon>
        <taxon>Ascomycota</taxon>
        <taxon>Pezizomycotina</taxon>
        <taxon>Sordariomycetes</taxon>
        <taxon>Hypocreomycetidae</taxon>
        <taxon>Hypocreales</taxon>
        <taxon>Bionectriaceae</taxon>
        <taxon>Hapsidospora</taxon>
    </lineage>
</organism>
<evidence type="ECO:0000259" key="3">
    <source>
        <dbReference type="Pfam" id="PF05368"/>
    </source>
</evidence>
<comment type="similarity">
    <text evidence="1">Belongs to the NmrA-type oxidoreductase family.</text>
</comment>
<evidence type="ECO:0000256" key="2">
    <source>
        <dbReference type="ARBA" id="ARBA00022857"/>
    </source>
</evidence>
<reference evidence="5" key="1">
    <citation type="journal article" date="2014" name="Genome Announc.">
        <title>Genome sequence and annotation of Acremonium chrysogenum, producer of the beta-lactam antibiotic cephalosporin C.</title>
        <authorList>
            <person name="Terfehr D."/>
            <person name="Dahlmann T.A."/>
            <person name="Specht T."/>
            <person name="Zadra I."/>
            <person name="Kuernsteiner H."/>
            <person name="Kueck U."/>
        </authorList>
    </citation>
    <scope>NUCLEOTIDE SEQUENCE [LARGE SCALE GENOMIC DNA]</scope>
    <source>
        <strain evidence="5">ATCC 11550 / CBS 779.69 / DSM 880 / IAM 14645 / JCM 23072 / IMI 49137</strain>
    </source>
</reference>
<dbReference type="Proteomes" id="UP000029964">
    <property type="component" value="Unassembled WGS sequence"/>
</dbReference>
<evidence type="ECO:0000313" key="4">
    <source>
        <dbReference type="EMBL" id="KFH43071.1"/>
    </source>
</evidence>